<name>A0ABW1FF71_9ACTN</name>
<dbReference type="PANTHER" id="PTHR43102:SF2">
    <property type="entry name" value="GAF DOMAIN-CONTAINING PROTEIN"/>
    <property type="match status" value="1"/>
</dbReference>
<dbReference type="Pfam" id="PF01590">
    <property type="entry name" value="GAF"/>
    <property type="match status" value="1"/>
</dbReference>
<reference evidence="4" key="1">
    <citation type="journal article" date="2019" name="Int. J. Syst. Evol. Microbiol.">
        <title>The Global Catalogue of Microorganisms (GCM) 10K type strain sequencing project: providing services to taxonomists for standard genome sequencing and annotation.</title>
        <authorList>
            <consortium name="The Broad Institute Genomics Platform"/>
            <consortium name="The Broad Institute Genome Sequencing Center for Infectious Disease"/>
            <person name="Wu L."/>
            <person name="Ma J."/>
        </authorList>
    </citation>
    <scope>NUCLEOTIDE SEQUENCE [LARGE SCALE GENOMIC DNA]</scope>
    <source>
        <strain evidence="4">CGMCC 1.15809</strain>
    </source>
</reference>
<comment type="caution">
    <text evidence="3">The sequence shown here is derived from an EMBL/GenBank/DDBJ whole genome shotgun (WGS) entry which is preliminary data.</text>
</comment>
<dbReference type="InterPro" id="IPR029016">
    <property type="entry name" value="GAF-like_dom_sf"/>
</dbReference>
<dbReference type="Proteomes" id="UP001596241">
    <property type="component" value="Unassembled WGS sequence"/>
</dbReference>
<sequence>MSRSDAYDPNRHLLRTPQDTEVSRRADRLRELELGDAPVPALDAYAQEVARTLKAPYGVVNFLGQDRQYFAELYTPPRGRVPGAPRARGGDLRVIPRDRGYCPHVVVRRRALALEDVRDYPRFAGNPVVDESGIRAYLGAPLLDRTGLALGTVCVVDLEPRSWGREGLRVIKKAAGVLAARILCREDGVSAGF</sequence>
<evidence type="ECO:0000313" key="4">
    <source>
        <dbReference type="Proteomes" id="UP001596241"/>
    </source>
</evidence>
<evidence type="ECO:0000313" key="3">
    <source>
        <dbReference type="EMBL" id="MFC5892595.1"/>
    </source>
</evidence>
<keyword evidence="4" id="KW-1185">Reference proteome</keyword>
<feature type="domain" description="GAF" evidence="2">
    <location>
        <begin position="41"/>
        <end position="182"/>
    </location>
</feature>
<dbReference type="Gene3D" id="3.30.450.40">
    <property type="match status" value="1"/>
</dbReference>
<organism evidence="3 4">
    <name type="scientific">Streptomyces ramulosus</name>
    <dbReference type="NCBI Taxonomy" id="47762"/>
    <lineage>
        <taxon>Bacteria</taxon>
        <taxon>Bacillati</taxon>
        <taxon>Actinomycetota</taxon>
        <taxon>Actinomycetes</taxon>
        <taxon>Kitasatosporales</taxon>
        <taxon>Streptomycetaceae</taxon>
        <taxon>Streptomyces</taxon>
    </lineage>
</organism>
<dbReference type="InterPro" id="IPR003018">
    <property type="entry name" value="GAF"/>
</dbReference>
<evidence type="ECO:0000256" key="1">
    <source>
        <dbReference type="SAM" id="MobiDB-lite"/>
    </source>
</evidence>
<dbReference type="PANTHER" id="PTHR43102">
    <property type="entry name" value="SLR1143 PROTEIN"/>
    <property type="match status" value="1"/>
</dbReference>
<dbReference type="SUPFAM" id="SSF55781">
    <property type="entry name" value="GAF domain-like"/>
    <property type="match status" value="1"/>
</dbReference>
<accession>A0ABW1FF71</accession>
<feature type="region of interest" description="Disordered" evidence="1">
    <location>
        <begin position="1"/>
        <end position="24"/>
    </location>
</feature>
<gene>
    <name evidence="3" type="ORF">ACFP3M_07165</name>
</gene>
<proteinExistence type="predicted"/>
<dbReference type="EMBL" id="JBHSPW010000002">
    <property type="protein sequence ID" value="MFC5892595.1"/>
    <property type="molecule type" value="Genomic_DNA"/>
</dbReference>
<evidence type="ECO:0000259" key="2">
    <source>
        <dbReference type="Pfam" id="PF01590"/>
    </source>
</evidence>
<feature type="compositionally biased region" description="Basic and acidic residues" evidence="1">
    <location>
        <begin position="1"/>
        <end position="11"/>
    </location>
</feature>
<dbReference type="RefSeq" id="WP_345088100.1">
    <property type="nucleotide sequence ID" value="NZ_BAAAWG010000013.1"/>
</dbReference>
<protein>
    <submittedName>
        <fullName evidence="3">GAF domain-containing protein</fullName>
    </submittedName>
</protein>